<evidence type="ECO:0000256" key="2">
    <source>
        <dbReference type="ARBA" id="ARBA00023015"/>
    </source>
</evidence>
<dbReference type="Proteomes" id="UP000823860">
    <property type="component" value="Unassembled WGS sequence"/>
</dbReference>
<reference evidence="7" key="1">
    <citation type="journal article" date="2021" name="PeerJ">
        <title>Extensive microbial diversity within the chicken gut microbiome revealed by metagenomics and culture.</title>
        <authorList>
            <person name="Gilroy R."/>
            <person name="Ravi A."/>
            <person name="Getino M."/>
            <person name="Pursley I."/>
            <person name="Horton D.L."/>
            <person name="Alikhan N.F."/>
            <person name="Baker D."/>
            <person name="Gharbi K."/>
            <person name="Hall N."/>
            <person name="Watson M."/>
            <person name="Adriaenssens E.M."/>
            <person name="Foster-Nyarko E."/>
            <person name="Jarju S."/>
            <person name="Secka A."/>
            <person name="Antonio M."/>
            <person name="Oren A."/>
            <person name="Chaudhuri R.R."/>
            <person name="La Ragione R."/>
            <person name="Hildebrand F."/>
            <person name="Pallen M.J."/>
        </authorList>
    </citation>
    <scope>NUCLEOTIDE SEQUENCE</scope>
    <source>
        <strain evidence="7">ChiHecec1B25-7008</strain>
    </source>
</reference>
<keyword evidence="3" id="KW-0731">Sigma factor</keyword>
<dbReference type="InterPro" id="IPR013324">
    <property type="entry name" value="RNA_pol_sigma_r3/r4-like"/>
</dbReference>
<dbReference type="InterPro" id="IPR007627">
    <property type="entry name" value="RNA_pol_sigma70_r2"/>
</dbReference>
<dbReference type="EMBL" id="DWZE01000060">
    <property type="protein sequence ID" value="HJA83275.1"/>
    <property type="molecule type" value="Genomic_DNA"/>
</dbReference>
<dbReference type="AlphaFoldDB" id="A0A9D2HQ00"/>
<evidence type="ECO:0000313" key="8">
    <source>
        <dbReference type="Proteomes" id="UP000823860"/>
    </source>
</evidence>
<dbReference type="Gene3D" id="1.10.10.10">
    <property type="entry name" value="Winged helix-like DNA-binding domain superfamily/Winged helix DNA-binding domain"/>
    <property type="match status" value="1"/>
</dbReference>
<organism evidence="7 8">
    <name type="scientific">Candidatus Bacteroides intestinavium</name>
    <dbReference type="NCBI Taxonomy" id="2838469"/>
    <lineage>
        <taxon>Bacteria</taxon>
        <taxon>Pseudomonadati</taxon>
        <taxon>Bacteroidota</taxon>
        <taxon>Bacteroidia</taxon>
        <taxon>Bacteroidales</taxon>
        <taxon>Bacteroidaceae</taxon>
        <taxon>Bacteroides</taxon>
    </lineage>
</organism>
<evidence type="ECO:0000256" key="4">
    <source>
        <dbReference type="ARBA" id="ARBA00023163"/>
    </source>
</evidence>
<dbReference type="InterPro" id="IPR014284">
    <property type="entry name" value="RNA_pol_sigma-70_dom"/>
</dbReference>
<dbReference type="GO" id="GO:0003677">
    <property type="term" value="F:DNA binding"/>
    <property type="evidence" value="ECO:0007669"/>
    <property type="project" value="InterPro"/>
</dbReference>
<dbReference type="Pfam" id="PF08281">
    <property type="entry name" value="Sigma70_r4_2"/>
    <property type="match status" value="1"/>
</dbReference>
<comment type="similarity">
    <text evidence="1">Belongs to the sigma-70 factor family. ECF subfamily.</text>
</comment>
<dbReference type="InterPro" id="IPR036388">
    <property type="entry name" value="WH-like_DNA-bd_sf"/>
</dbReference>
<dbReference type="SUPFAM" id="SSF88946">
    <property type="entry name" value="Sigma2 domain of RNA polymerase sigma factors"/>
    <property type="match status" value="1"/>
</dbReference>
<keyword evidence="2" id="KW-0805">Transcription regulation</keyword>
<evidence type="ECO:0000259" key="5">
    <source>
        <dbReference type="Pfam" id="PF04542"/>
    </source>
</evidence>
<keyword evidence="4" id="KW-0804">Transcription</keyword>
<evidence type="ECO:0000256" key="1">
    <source>
        <dbReference type="ARBA" id="ARBA00010641"/>
    </source>
</evidence>
<dbReference type="PANTHER" id="PTHR43133">
    <property type="entry name" value="RNA POLYMERASE ECF-TYPE SIGMA FACTO"/>
    <property type="match status" value="1"/>
</dbReference>
<dbReference type="PANTHER" id="PTHR43133:SF25">
    <property type="entry name" value="RNA POLYMERASE SIGMA FACTOR RFAY-RELATED"/>
    <property type="match status" value="1"/>
</dbReference>
<evidence type="ECO:0000259" key="6">
    <source>
        <dbReference type="Pfam" id="PF08281"/>
    </source>
</evidence>
<sequence length="180" mass="20746">MDASRKGHKYKTTTGMTDMHTDKRLSELGRIVESQQDRLFRFAYMRVGNRPDAEDIVQDVFLRLFCSGERLSHVRSLGPYLLRCVDNGCRDYFRRRSCGLLPESAAGQEAEPEDKPMHEEYLRITALLSMIPEEQAEVVRLKCVDGLKFREIAELLGIPLATAKSRYRYGIGRIRDNMDI</sequence>
<dbReference type="NCBIfam" id="TIGR02937">
    <property type="entry name" value="sigma70-ECF"/>
    <property type="match status" value="1"/>
</dbReference>
<protein>
    <submittedName>
        <fullName evidence="7">RNA polymerase sigma factor</fullName>
    </submittedName>
</protein>
<feature type="domain" description="RNA polymerase sigma-70 region 2" evidence="5">
    <location>
        <begin position="32"/>
        <end position="97"/>
    </location>
</feature>
<comment type="caution">
    <text evidence="7">The sequence shown here is derived from an EMBL/GenBank/DDBJ whole genome shotgun (WGS) entry which is preliminary data.</text>
</comment>
<dbReference type="InterPro" id="IPR039425">
    <property type="entry name" value="RNA_pol_sigma-70-like"/>
</dbReference>
<dbReference type="GO" id="GO:0016987">
    <property type="term" value="F:sigma factor activity"/>
    <property type="evidence" value="ECO:0007669"/>
    <property type="project" value="UniProtKB-KW"/>
</dbReference>
<name>A0A9D2HQ00_9BACE</name>
<accession>A0A9D2HQ00</accession>
<evidence type="ECO:0000256" key="3">
    <source>
        <dbReference type="ARBA" id="ARBA00023082"/>
    </source>
</evidence>
<gene>
    <name evidence="7" type="ORF">H9785_04820</name>
</gene>
<evidence type="ECO:0000313" key="7">
    <source>
        <dbReference type="EMBL" id="HJA83275.1"/>
    </source>
</evidence>
<dbReference type="Gene3D" id="1.10.1740.10">
    <property type="match status" value="1"/>
</dbReference>
<dbReference type="InterPro" id="IPR013325">
    <property type="entry name" value="RNA_pol_sigma_r2"/>
</dbReference>
<reference evidence="7" key="2">
    <citation type="submission" date="2021-04" db="EMBL/GenBank/DDBJ databases">
        <authorList>
            <person name="Gilroy R."/>
        </authorList>
    </citation>
    <scope>NUCLEOTIDE SEQUENCE</scope>
    <source>
        <strain evidence="7">ChiHecec1B25-7008</strain>
    </source>
</reference>
<dbReference type="InterPro" id="IPR013249">
    <property type="entry name" value="RNA_pol_sigma70_r4_t2"/>
</dbReference>
<proteinExistence type="inferred from homology"/>
<dbReference type="SUPFAM" id="SSF88659">
    <property type="entry name" value="Sigma3 and sigma4 domains of RNA polymerase sigma factors"/>
    <property type="match status" value="1"/>
</dbReference>
<feature type="domain" description="RNA polymerase sigma factor 70 region 4 type 2" evidence="6">
    <location>
        <begin position="122"/>
        <end position="167"/>
    </location>
</feature>
<dbReference type="GO" id="GO:0006352">
    <property type="term" value="P:DNA-templated transcription initiation"/>
    <property type="evidence" value="ECO:0007669"/>
    <property type="project" value="InterPro"/>
</dbReference>
<dbReference type="Pfam" id="PF04542">
    <property type="entry name" value="Sigma70_r2"/>
    <property type="match status" value="1"/>
</dbReference>